<proteinExistence type="predicted"/>
<protein>
    <submittedName>
        <fullName evidence="2">ADP-ribosyltransferase</fullName>
    </submittedName>
</protein>
<dbReference type="Pfam" id="PF03496">
    <property type="entry name" value="ADPrib_exo_Tox"/>
    <property type="match status" value="1"/>
</dbReference>
<organism evidence="2 3">
    <name type="scientific">Methanospirillum hungatei</name>
    <dbReference type="NCBI Taxonomy" id="2203"/>
    <lineage>
        <taxon>Archaea</taxon>
        <taxon>Methanobacteriati</taxon>
        <taxon>Methanobacteriota</taxon>
        <taxon>Stenosarchaea group</taxon>
        <taxon>Methanomicrobia</taxon>
        <taxon>Methanomicrobiales</taxon>
        <taxon>Methanospirillaceae</taxon>
        <taxon>Methanospirillum</taxon>
    </lineage>
</organism>
<gene>
    <name evidence="2" type="ORF">KSK55_02435</name>
</gene>
<accession>A0A8F5VN92</accession>
<feature type="domain" description="ADP ribosyltransferase" evidence="1">
    <location>
        <begin position="22"/>
        <end position="184"/>
    </location>
</feature>
<reference evidence="2 3" key="1">
    <citation type="submission" date="2021-06" db="EMBL/GenBank/DDBJ databases">
        <title>Complete genome sequence of the secondary alcohol utilizing methanogen Methanospirillum hungatei strain GP1.</title>
        <authorList>
            <person name="Day L.A."/>
            <person name="Costa K.C."/>
        </authorList>
    </citation>
    <scope>NUCLEOTIDE SEQUENCE [LARGE SCALE GENOMIC DNA]</scope>
    <source>
        <strain evidence="2 3">GP1</strain>
    </source>
</reference>
<dbReference type="GO" id="GO:0005576">
    <property type="term" value="C:extracellular region"/>
    <property type="evidence" value="ECO:0007669"/>
    <property type="project" value="InterPro"/>
</dbReference>
<dbReference type="Proteomes" id="UP000694228">
    <property type="component" value="Chromosome"/>
</dbReference>
<evidence type="ECO:0000313" key="2">
    <source>
        <dbReference type="EMBL" id="QXO95291.1"/>
    </source>
</evidence>
<evidence type="ECO:0000313" key="3">
    <source>
        <dbReference type="Proteomes" id="UP000694228"/>
    </source>
</evidence>
<dbReference type="AlphaFoldDB" id="A0A8F5VN92"/>
<dbReference type="InterPro" id="IPR003540">
    <property type="entry name" value="ADP-ribosyltransferase"/>
</dbReference>
<dbReference type="GO" id="GO:0016740">
    <property type="term" value="F:transferase activity"/>
    <property type="evidence" value="ECO:0007669"/>
    <property type="project" value="UniProtKB-KW"/>
</dbReference>
<evidence type="ECO:0000259" key="1">
    <source>
        <dbReference type="Pfam" id="PF03496"/>
    </source>
</evidence>
<name>A0A8F5VN92_METHU</name>
<dbReference type="EMBL" id="CP077107">
    <property type="protein sequence ID" value="QXO95291.1"/>
    <property type="molecule type" value="Genomic_DNA"/>
</dbReference>
<sequence>MNTNLKDIELKERTDFIPEDIQLIKDWIREESDINDVLCQPESELFNADRERLIKNIAKANQLQRVILSETLNTEYIVFRGTNNIEQVRIQPYIFPGDYSDKTAYYSECAFLPFSYDLEVAIKFSKPSLQGHLIILTSFIPKGCHALYIGDYPVNDSDNESLREREILLPKDLKYKIVELVPYQVTPTIRIVFYFILFKPMIFWGNDITSQAKIIEYSTKIKKEIEDKLPNIKMEAYNGKKCTPL</sequence>